<organism evidence="1">
    <name type="scientific">freshwater metagenome</name>
    <dbReference type="NCBI Taxonomy" id="449393"/>
    <lineage>
        <taxon>unclassified sequences</taxon>
        <taxon>metagenomes</taxon>
        <taxon>ecological metagenomes</taxon>
    </lineage>
</organism>
<dbReference type="SUPFAM" id="SSF48239">
    <property type="entry name" value="Terpenoid cyclases/Protein prenyltransferases"/>
    <property type="match status" value="1"/>
</dbReference>
<dbReference type="EMBL" id="CAEZVD010000011">
    <property type="protein sequence ID" value="CAB4617082.1"/>
    <property type="molecule type" value="Genomic_DNA"/>
</dbReference>
<dbReference type="CDD" id="cd00688">
    <property type="entry name" value="ISOPREN_C2_like"/>
    <property type="match status" value="1"/>
</dbReference>
<accession>A0A6J6HT53</accession>
<name>A0A6J6HT53_9ZZZZ</name>
<gene>
    <name evidence="1" type="ORF">UFOPK1909_00265</name>
</gene>
<protein>
    <submittedName>
        <fullName evidence="1">Unannotated protein</fullName>
    </submittedName>
</protein>
<reference evidence="1" key="1">
    <citation type="submission" date="2020-05" db="EMBL/GenBank/DDBJ databases">
        <authorList>
            <person name="Chiriac C."/>
            <person name="Salcher M."/>
            <person name="Ghai R."/>
            <person name="Kavagutti S V."/>
        </authorList>
    </citation>
    <scope>NUCLEOTIDE SEQUENCE</scope>
</reference>
<proteinExistence type="predicted"/>
<sequence>MIDYSKVGLPADFANDSKLTVEVYGRSRIGARHFAFALRSPKAKGSKTLEPKSGLRIFAAISLTLALSLASISPSNAADPYASTTSFLAKSFVNGQALDGYPAGTPEFGFTLEAMLQLKAGGKSLAQQGSAVKYMLSNRTQPLGVSSSGYLFNKDTAKSLKVGRVGKFLFVSEVLNVPNNAIRYEVFKKLAAKVDSKTGEILGTEAGAFDYAWVALGLNSFQENTLANRVVQKMLTLQNADGGFGDSTATTSNPDATGIALQAINYRQTFGSDAEDKKRATAESLAVKYLLASDVENNHWNSYGEASVNSSAYALMGLKAAGKTTSTLAPYLKWLKAQIAPKGGFLTPWSAGIGDKYATAQAMVALYGKSYLDLLP</sequence>
<evidence type="ECO:0000313" key="1">
    <source>
        <dbReference type="EMBL" id="CAB4617082.1"/>
    </source>
</evidence>
<dbReference type="Gene3D" id="1.50.10.20">
    <property type="match status" value="1"/>
</dbReference>
<dbReference type="AlphaFoldDB" id="A0A6J6HT53"/>
<dbReference type="InterPro" id="IPR008930">
    <property type="entry name" value="Terpenoid_cyclase/PrenylTrfase"/>
</dbReference>